<feature type="compositionally biased region" description="Polar residues" evidence="1">
    <location>
        <begin position="86"/>
        <end position="99"/>
    </location>
</feature>
<dbReference type="AlphaFoldDB" id="A0A284QUS2"/>
<dbReference type="OrthoDB" id="2675274at2759"/>
<gene>
    <name evidence="2" type="ORF">ARMOST_03514</name>
</gene>
<evidence type="ECO:0000313" key="2">
    <source>
        <dbReference type="EMBL" id="SJL00202.1"/>
    </source>
</evidence>
<keyword evidence="3" id="KW-1185">Reference proteome</keyword>
<feature type="compositionally biased region" description="Low complexity" evidence="1">
    <location>
        <begin position="1"/>
        <end position="18"/>
    </location>
</feature>
<dbReference type="EMBL" id="FUEG01000002">
    <property type="protein sequence ID" value="SJL00202.1"/>
    <property type="molecule type" value="Genomic_DNA"/>
</dbReference>
<evidence type="ECO:0000256" key="1">
    <source>
        <dbReference type="SAM" id="MobiDB-lite"/>
    </source>
</evidence>
<feature type="compositionally biased region" description="Low complexity" evidence="1">
    <location>
        <begin position="102"/>
        <end position="119"/>
    </location>
</feature>
<proteinExistence type="predicted"/>
<dbReference type="OMA" id="KSTHMPI"/>
<feature type="compositionally biased region" description="Basic residues" evidence="1">
    <location>
        <begin position="35"/>
        <end position="47"/>
    </location>
</feature>
<feature type="compositionally biased region" description="Low complexity" evidence="1">
    <location>
        <begin position="55"/>
        <end position="67"/>
    </location>
</feature>
<dbReference type="Proteomes" id="UP000219338">
    <property type="component" value="Unassembled WGS sequence"/>
</dbReference>
<name>A0A284QUS2_ARMOS</name>
<sequence length="150" mass="16307">MSCHSSSSTPSNTSDTGTHAYPSQSRKPTHDLGRRQSRTPSNRHQKSTHMPIPPSLLQSPLLNSPNSIFQRAISPHTPTAEDEQWLQDTVPATPTTGRKSSMDSTDSSSSSLSRGPSLSEQQALHRAAELRITSPPTLPSPPLIHVRREA</sequence>
<evidence type="ECO:0000313" key="3">
    <source>
        <dbReference type="Proteomes" id="UP000219338"/>
    </source>
</evidence>
<accession>A0A284QUS2</accession>
<feature type="region of interest" description="Disordered" evidence="1">
    <location>
        <begin position="1"/>
        <end position="150"/>
    </location>
</feature>
<organism evidence="2 3">
    <name type="scientific">Armillaria ostoyae</name>
    <name type="common">Armillaria root rot fungus</name>
    <dbReference type="NCBI Taxonomy" id="47428"/>
    <lineage>
        <taxon>Eukaryota</taxon>
        <taxon>Fungi</taxon>
        <taxon>Dikarya</taxon>
        <taxon>Basidiomycota</taxon>
        <taxon>Agaricomycotina</taxon>
        <taxon>Agaricomycetes</taxon>
        <taxon>Agaricomycetidae</taxon>
        <taxon>Agaricales</taxon>
        <taxon>Marasmiineae</taxon>
        <taxon>Physalacriaceae</taxon>
        <taxon>Armillaria</taxon>
    </lineage>
</organism>
<protein>
    <submittedName>
        <fullName evidence="2">Uncharacterized protein</fullName>
    </submittedName>
</protein>
<reference evidence="3" key="1">
    <citation type="journal article" date="2017" name="Nat. Ecol. Evol.">
        <title>Genome expansion and lineage-specific genetic innovations in the forest pathogenic fungi Armillaria.</title>
        <authorList>
            <person name="Sipos G."/>
            <person name="Prasanna A.N."/>
            <person name="Walter M.C."/>
            <person name="O'Connor E."/>
            <person name="Balint B."/>
            <person name="Krizsan K."/>
            <person name="Kiss B."/>
            <person name="Hess J."/>
            <person name="Varga T."/>
            <person name="Slot J."/>
            <person name="Riley R."/>
            <person name="Boka B."/>
            <person name="Rigling D."/>
            <person name="Barry K."/>
            <person name="Lee J."/>
            <person name="Mihaltcheva S."/>
            <person name="LaButti K."/>
            <person name="Lipzen A."/>
            <person name="Waldron R."/>
            <person name="Moloney N.M."/>
            <person name="Sperisen C."/>
            <person name="Kredics L."/>
            <person name="Vagvoelgyi C."/>
            <person name="Patrignani A."/>
            <person name="Fitzpatrick D."/>
            <person name="Nagy I."/>
            <person name="Doyle S."/>
            <person name="Anderson J.B."/>
            <person name="Grigoriev I.V."/>
            <person name="Gueldener U."/>
            <person name="Muensterkoetter M."/>
            <person name="Nagy L.G."/>
        </authorList>
    </citation>
    <scope>NUCLEOTIDE SEQUENCE [LARGE SCALE GENOMIC DNA]</scope>
    <source>
        <strain evidence="3">C18/9</strain>
    </source>
</reference>